<protein>
    <submittedName>
        <fullName evidence="2">Uncharacterized protein</fullName>
    </submittedName>
</protein>
<gene>
    <name evidence="2" type="ORF">VTL71DRAFT_3118</name>
</gene>
<evidence type="ECO:0000313" key="2">
    <source>
        <dbReference type="EMBL" id="KAL2065448.1"/>
    </source>
</evidence>
<evidence type="ECO:0000313" key="3">
    <source>
        <dbReference type="Proteomes" id="UP001595075"/>
    </source>
</evidence>
<name>A0ABR4C676_9HELO</name>
<proteinExistence type="predicted"/>
<feature type="region of interest" description="Disordered" evidence="1">
    <location>
        <begin position="140"/>
        <end position="160"/>
    </location>
</feature>
<sequence>MHILLKEVDLTATVHWIFLATKNVIGPTRPSGFLAHTSYSLVAFPQKASLTTSTVGTVARSSTPHIGNRDAEGSLHFSQIAAPDLHGLDQHILHSSMTEKDVVLFCGFAGYIRQSVAKRIVGARSNHRFHQHGLLASAPTINASDNTGNNLDTSSSPPRAVAEECRFEVPSTIPTPAAENYEWTGSMSDLYHPSEGSIDFDGLLRSYNSNPWETTSIHDPKAFGTFIENGGMQDGFLAPVVPDNPEHS</sequence>
<reference evidence="2 3" key="1">
    <citation type="journal article" date="2024" name="Commun. Biol.">
        <title>Comparative genomic analysis of thermophilic fungi reveals convergent evolutionary adaptations and gene losses.</title>
        <authorList>
            <person name="Steindorff A.S."/>
            <person name="Aguilar-Pontes M.V."/>
            <person name="Robinson A.J."/>
            <person name="Andreopoulos B."/>
            <person name="LaButti K."/>
            <person name="Kuo A."/>
            <person name="Mondo S."/>
            <person name="Riley R."/>
            <person name="Otillar R."/>
            <person name="Haridas S."/>
            <person name="Lipzen A."/>
            <person name="Grimwood J."/>
            <person name="Schmutz J."/>
            <person name="Clum A."/>
            <person name="Reid I.D."/>
            <person name="Moisan M.C."/>
            <person name="Butler G."/>
            <person name="Nguyen T.T.M."/>
            <person name="Dewar K."/>
            <person name="Conant G."/>
            <person name="Drula E."/>
            <person name="Henrissat B."/>
            <person name="Hansel C."/>
            <person name="Singer S."/>
            <person name="Hutchinson M.I."/>
            <person name="de Vries R.P."/>
            <person name="Natvig D.O."/>
            <person name="Powell A.J."/>
            <person name="Tsang A."/>
            <person name="Grigoriev I.V."/>
        </authorList>
    </citation>
    <scope>NUCLEOTIDE SEQUENCE [LARGE SCALE GENOMIC DNA]</scope>
    <source>
        <strain evidence="2 3">CBS 494.80</strain>
    </source>
</reference>
<keyword evidence="3" id="KW-1185">Reference proteome</keyword>
<dbReference type="Proteomes" id="UP001595075">
    <property type="component" value="Unassembled WGS sequence"/>
</dbReference>
<feature type="compositionally biased region" description="Polar residues" evidence="1">
    <location>
        <begin position="140"/>
        <end position="157"/>
    </location>
</feature>
<comment type="caution">
    <text evidence="2">The sequence shown here is derived from an EMBL/GenBank/DDBJ whole genome shotgun (WGS) entry which is preliminary data.</text>
</comment>
<accession>A0ABR4C676</accession>
<evidence type="ECO:0000256" key="1">
    <source>
        <dbReference type="SAM" id="MobiDB-lite"/>
    </source>
</evidence>
<organism evidence="2 3">
    <name type="scientific">Oculimacula yallundae</name>
    <dbReference type="NCBI Taxonomy" id="86028"/>
    <lineage>
        <taxon>Eukaryota</taxon>
        <taxon>Fungi</taxon>
        <taxon>Dikarya</taxon>
        <taxon>Ascomycota</taxon>
        <taxon>Pezizomycotina</taxon>
        <taxon>Leotiomycetes</taxon>
        <taxon>Helotiales</taxon>
        <taxon>Ploettnerulaceae</taxon>
        <taxon>Oculimacula</taxon>
    </lineage>
</organism>
<dbReference type="EMBL" id="JAZHXI010000012">
    <property type="protein sequence ID" value="KAL2065448.1"/>
    <property type="molecule type" value="Genomic_DNA"/>
</dbReference>